<evidence type="ECO:0000313" key="3">
    <source>
        <dbReference type="Proteomes" id="UP000760480"/>
    </source>
</evidence>
<protein>
    <submittedName>
        <fullName evidence="2">Uncharacterized protein</fullName>
    </submittedName>
</protein>
<keyword evidence="3" id="KW-1185">Reference proteome</keyword>
<accession>A0ABX1TSZ2</accession>
<gene>
    <name evidence="2" type="ORF">E4P82_18950</name>
</gene>
<evidence type="ECO:0000256" key="1">
    <source>
        <dbReference type="SAM" id="MobiDB-lite"/>
    </source>
</evidence>
<reference evidence="2 3" key="1">
    <citation type="submission" date="2019-03" db="EMBL/GenBank/DDBJ databases">
        <title>Metabolic reconstructions from genomes of highly enriched 'Candidatus Accumulibacter' and 'Candidatus Competibacter' bioreactor populations.</title>
        <authorList>
            <person name="Annavajhala M.K."/>
            <person name="Welles L."/>
            <person name="Abbas B."/>
            <person name="Sorokin D."/>
            <person name="Park H."/>
            <person name="Van Loosdrecht M."/>
            <person name="Chandran K."/>
        </authorList>
    </citation>
    <scope>NUCLEOTIDE SEQUENCE [LARGE SCALE GENOMIC DNA]</scope>
    <source>
        <strain evidence="2 3">SBR_G</strain>
    </source>
</reference>
<dbReference type="Proteomes" id="UP000760480">
    <property type="component" value="Unassembled WGS sequence"/>
</dbReference>
<organism evidence="2 3">
    <name type="scientific">Candidatus Competibacter phosphatis</name>
    <dbReference type="NCBI Taxonomy" id="221280"/>
    <lineage>
        <taxon>Bacteria</taxon>
        <taxon>Pseudomonadati</taxon>
        <taxon>Pseudomonadota</taxon>
        <taxon>Gammaproteobacteria</taxon>
        <taxon>Candidatus Competibacteraceae</taxon>
        <taxon>Candidatus Competibacter</taxon>
    </lineage>
</organism>
<feature type="region of interest" description="Disordered" evidence="1">
    <location>
        <begin position="32"/>
        <end position="104"/>
    </location>
</feature>
<feature type="region of interest" description="Disordered" evidence="1">
    <location>
        <begin position="382"/>
        <end position="414"/>
    </location>
</feature>
<sequence length="414" mass="44813">MTPMLRVAWVGAGGVAVLLGGGVVAYHLAQRSPDPDSIHSRVASPPPAPPSLPGDRMMPDVENAYDQSERRNRAEAERQPGPGASVPPLDTLQPADTLNPQTLRPGDQAALERQRHKADLEQEKQRQQRIKIKAQGMTKVLAVWGGIHQTAEATLQAPMPEPHAAATTPLSDPWATWPVDRVYYGLLRVYISSDEPGPVVVAIKDGALNGARLIGHFKRADEKVVIQFDRMTFQGAWYRVEAVALDPATGRLGLATDVDRRTFTRWAALLGSAVLQGAQRAYLSQGTQNSYLWGQTTTHDFDDREILGIALGEIGTRTRRVATDYFNRSPTVYVDPARQLVGVLFLGPPSRVHEGWVGTTAATPEARASLATPRAVLQAAAARHPAAMPSTPVQDEARSTAEWPLAATPTPDGE</sequence>
<dbReference type="EMBL" id="SPMZ01000075">
    <property type="protein sequence ID" value="NMQ21089.1"/>
    <property type="molecule type" value="Genomic_DNA"/>
</dbReference>
<feature type="compositionally biased region" description="Basic and acidic residues" evidence="1">
    <location>
        <begin position="67"/>
        <end position="78"/>
    </location>
</feature>
<comment type="caution">
    <text evidence="2">The sequence shown here is derived from an EMBL/GenBank/DDBJ whole genome shotgun (WGS) entry which is preliminary data.</text>
</comment>
<name>A0ABX1TSZ2_9GAMM</name>
<dbReference type="InterPro" id="IPR049855">
    <property type="entry name" value="DotG/IcmE-like_C"/>
</dbReference>
<evidence type="ECO:0000313" key="2">
    <source>
        <dbReference type="EMBL" id="NMQ21089.1"/>
    </source>
</evidence>
<proteinExistence type="predicted"/>
<dbReference type="CDD" id="cd16431">
    <property type="entry name" value="IcmE"/>
    <property type="match status" value="1"/>
</dbReference>
<dbReference type="RefSeq" id="WP_169250352.1">
    <property type="nucleotide sequence ID" value="NZ_SPMZ01000075.1"/>
</dbReference>